<dbReference type="AlphaFoldDB" id="A0A383BWH4"/>
<reference evidence="1" key="1">
    <citation type="submission" date="2018-05" db="EMBL/GenBank/DDBJ databases">
        <authorList>
            <person name="Lanie J.A."/>
            <person name="Ng W.-L."/>
            <person name="Kazmierczak K.M."/>
            <person name="Andrzejewski T.M."/>
            <person name="Davidsen T.M."/>
            <person name="Wayne K.J."/>
            <person name="Tettelin H."/>
            <person name="Glass J.I."/>
            <person name="Rusch D."/>
            <person name="Podicherti R."/>
            <person name="Tsui H.-C.T."/>
            <person name="Winkler M.E."/>
        </authorList>
    </citation>
    <scope>NUCLEOTIDE SEQUENCE</scope>
</reference>
<name>A0A383BWH4_9ZZZZ</name>
<dbReference type="Gene3D" id="1.25.40.10">
    <property type="entry name" value="Tetratricopeptide repeat domain"/>
    <property type="match status" value="1"/>
</dbReference>
<accession>A0A383BWH4</accession>
<evidence type="ECO:0008006" key="2">
    <source>
        <dbReference type="Google" id="ProtNLM"/>
    </source>
</evidence>
<feature type="non-terminal residue" evidence="1">
    <location>
        <position position="243"/>
    </location>
</feature>
<evidence type="ECO:0000313" key="1">
    <source>
        <dbReference type="EMBL" id="SVE24219.1"/>
    </source>
</evidence>
<organism evidence="1">
    <name type="scientific">marine metagenome</name>
    <dbReference type="NCBI Taxonomy" id="408172"/>
    <lineage>
        <taxon>unclassified sequences</taxon>
        <taxon>metagenomes</taxon>
        <taxon>ecological metagenomes</taxon>
    </lineage>
</organism>
<gene>
    <name evidence="1" type="ORF">METZ01_LOCUS477073</name>
</gene>
<feature type="non-terminal residue" evidence="1">
    <location>
        <position position="1"/>
    </location>
</feature>
<protein>
    <recommendedName>
        <fullName evidence="2">Tetratricopeptide repeat protein</fullName>
    </recommendedName>
</protein>
<dbReference type="InterPro" id="IPR011990">
    <property type="entry name" value="TPR-like_helical_dom_sf"/>
</dbReference>
<sequence>FTAAALFEALLDDDEPHEPTLAFLEEQAAGGNDEFIRLLLEHYGRLGSWPDLLRMLRLKLEHLDEPKAKRDTLLEIARIEEMKMERPAEAIEAVGTAFEQVPSETDLLRGLYQTAERTGSFGPWFETMRRVLPKVESVVERRGFMHAMGAVARQELQDPTRAIEVYNQPLEEHPEDEAALAALDALYEEEEQWAERAAIMERRLTLTDDVFDRRGLGESLAAIYEEKLDESASACRVYERLRD</sequence>
<dbReference type="SUPFAM" id="SSF48452">
    <property type="entry name" value="TPR-like"/>
    <property type="match status" value="1"/>
</dbReference>
<dbReference type="EMBL" id="UINC01203797">
    <property type="protein sequence ID" value="SVE24219.1"/>
    <property type="molecule type" value="Genomic_DNA"/>
</dbReference>
<proteinExistence type="predicted"/>